<dbReference type="Gene3D" id="3.20.20.150">
    <property type="entry name" value="Divalent-metal-dependent TIM barrel enzymes"/>
    <property type="match status" value="1"/>
</dbReference>
<dbReference type="EMBL" id="SJPS01000020">
    <property type="protein sequence ID" value="TWU17611.1"/>
    <property type="molecule type" value="Genomic_DNA"/>
</dbReference>
<dbReference type="AlphaFoldDB" id="A0A5C6C1V0"/>
<dbReference type="InterPro" id="IPR006311">
    <property type="entry name" value="TAT_signal"/>
</dbReference>
<organism evidence="2 3">
    <name type="scientific">Bythopirellula polymerisocia</name>
    <dbReference type="NCBI Taxonomy" id="2528003"/>
    <lineage>
        <taxon>Bacteria</taxon>
        <taxon>Pseudomonadati</taxon>
        <taxon>Planctomycetota</taxon>
        <taxon>Planctomycetia</taxon>
        <taxon>Pirellulales</taxon>
        <taxon>Lacipirellulaceae</taxon>
        <taxon>Bythopirellula</taxon>
    </lineage>
</organism>
<accession>A0A5C6C1V0</accession>
<gene>
    <name evidence="2" type="ORF">Pla144_50800</name>
</gene>
<dbReference type="RefSeq" id="WP_146453271.1">
    <property type="nucleotide sequence ID" value="NZ_SJPS01000020.1"/>
</dbReference>
<sequence length="310" mass="34591">MPLRFGNSDSSFDRRHFLKNSASCAVAFSLLPALASKNIAADQSDLLPPARKLFTAVKWGMIEIEGSVTEKFQLCKDLGYSGMELVSPLEGFTIDDVSAARRATGMPVHGVVDMKHWNIRLSSPQEEVRAQAVGHLEQALLDCHALGGFSVLLVPGKVTGPEETHEDVWKRSIQGIRKVLPSASQLGVRVLIENVWNGFCETPEQMRDYIDEIDNPWVGSYFDIGNVRKFGPSEDWIRTLGNRIVKLDVKDWSQKDGFCKIGDGDVDWPEVRRSLAEIEFSGWCTAEVTGGDSESLRDIHRRMTEVLEID</sequence>
<dbReference type="InterPro" id="IPR050312">
    <property type="entry name" value="IolE/XylAMocC-like"/>
</dbReference>
<comment type="caution">
    <text evidence="2">The sequence shown here is derived from an EMBL/GenBank/DDBJ whole genome shotgun (WGS) entry which is preliminary data.</text>
</comment>
<evidence type="ECO:0000259" key="1">
    <source>
        <dbReference type="Pfam" id="PF01261"/>
    </source>
</evidence>
<proteinExistence type="predicted"/>
<evidence type="ECO:0000313" key="2">
    <source>
        <dbReference type="EMBL" id="TWU17611.1"/>
    </source>
</evidence>
<protein>
    <submittedName>
        <fullName evidence="2">Fructoselysine 3-epimerase</fullName>
    </submittedName>
</protein>
<dbReference type="Pfam" id="PF01261">
    <property type="entry name" value="AP_endonuc_2"/>
    <property type="match status" value="1"/>
</dbReference>
<feature type="domain" description="Xylose isomerase-like TIM barrel" evidence="1">
    <location>
        <begin position="72"/>
        <end position="291"/>
    </location>
</feature>
<dbReference type="Proteomes" id="UP000318437">
    <property type="component" value="Unassembled WGS sequence"/>
</dbReference>
<dbReference type="PROSITE" id="PS51318">
    <property type="entry name" value="TAT"/>
    <property type="match status" value="1"/>
</dbReference>
<name>A0A5C6C1V0_9BACT</name>
<evidence type="ECO:0000313" key="3">
    <source>
        <dbReference type="Proteomes" id="UP000318437"/>
    </source>
</evidence>
<keyword evidence="3" id="KW-1185">Reference proteome</keyword>
<dbReference type="SUPFAM" id="SSF51658">
    <property type="entry name" value="Xylose isomerase-like"/>
    <property type="match status" value="1"/>
</dbReference>
<dbReference type="PANTHER" id="PTHR12110">
    <property type="entry name" value="HYDROXYPYRUVATE ISOMERASE"/>
    <property type="match status" value="1"/>
</dbReference>
<dbReference type="InterPro" id="IPR036237">
    <property type="entry name" value="Xyl_isomerase-like_sf"/>
</dbReference>
<dbReference type="OrthoDB" id="9782669at2"/>
<dbReference type="InterPro" id="IPR013022">
    <property type="entry name" value="Xyl_isomerase-like_TIM-brl"/>
</dbReference>
<reference evidence="2 3" key="1">
    <citation type="submission" date="2019-02" db="EMBL/GenBank/DDBJ databases">
        <title>Deep-cultivation of Planctomycetes and their phenomic and genomic characterization uncovers novel biology.</title>
        <authorList>
            <person name="Wiegand S."/>
            <person name="Jogler M."/>
            <person name="Boedeker C."/>
            <person name="Pinto D."/>
            <person name="Vollmers J."/>
            <person name="Rivas-Marin E."/>
            <person name="Kohn T."/>
            <person name="Peeters S.H."/>
            <person name="Heuer A."/>
            <person name="Rast P."/>
            <person name="Oberbeckmann S."/>
            <person name="Bunk B."/>
            <person name="Jeske O."/>
            <person name="Meyerdierks A."/>
            <person name="Storesund J.E."/>
            <person name="Kallscheuer N."/>
            <person name="Luecker S."/>
            <person name="Lage O.M."/>
            <person name="Pohl T."/>
            <person name="Merkel B.J."/>
            <person name="Hornburger P."/>
            <person name="Mueller R.-W."/>
            <person name="Bruemmer F."/>
            <person name="Labrenz M."/>
            <person name="Spormann A.M."/>
            <person name="Op Den Camp H."/>
            <person name="Overmann J."/>
            <person name="Amann R."/>
            <person name="Jetten M.S.M."/>
            <person name="Mascher T."/>
            <person name="Medema M.H."/>
            <person name="Devos D.P."/>
            <person name="Kaster A.-K."/>
            <person name="Ovreas L."/>
            <person name="Rohde M."/>
            <person name="Galperin M.Y."/>
            <person name="Jogler C."/>
        </authorList>
    </citation>
    <scope>NUCLEOTIDE SEQUENCE [LARGE SCALE GENOMIC DNA]</scope>
    <source>
        <strain evidence="2 3">Pla144</strain>
    </source>
</reference>